<dbReference type="EMBL" id="BLLK01000027">
    <property type="protein sequence ID" value="GFH48103.1"/>
    <property type="molecule type" value="Genomic_DNA"/>
</dbReference>
<dbReference type="AlphaFoldDB" id="A0AAD3CM18"/>
<evidence type="ECO:0000313" key="2">
    <source>
        <dbReference type="Proteomes" id="UP001054902"/>
    </source>
</evidence>
<comment type="caution">
    <text evidence="1">The sequence shown here is derived from an EMBL/GenBank/DDBJ whole genome shotgun (WGS) entry which is preliminary data.</text>
</comment>
<name>A0AAD3CM18_9STRA</name>
<keyword evidence="2" id="KW-1185">Reference proteome</keyword>
<sequence>MSIPNLRKVHTSLKIGSETITCNLELINYSKDYKDVELTDELRTREEQKFELMKATLKGKLNDIYLPVFERLKGLGTSTEEIRGLMKWALYLEIEKMDDRQKTRKWLYPNETEKTVTMAPVLGIRTEMNRKLSTKEKYRLKRQVDYEARLKQLENPKITNVEMKKHIKGIIKDENYSHSRQPVSVYPMDEKSQIERLVATAAVFQSKENEDKKPNKAIKQELKHFYGKNSHMPADRAQKAIRRRKKIYNERLAEFQKPWYP</sequence>
<reference evidence="1 2" key="1">
    <citation type="journal article" date="2021" name="Sci. Rep.">
        <title>The genome of the diatom Chaetoceros tenuissimus carries an ancient integrated fragment of an extant virus.</title>
        <authorList>
            <person name="Hongo Y."/>
            <person name="Kimura K."/>
            <person name="Takaki Y."/>
            <person name="Yoshida Y."/>
            <person name="Baba S."/>
            <person name="Kobayashi G."/>
            <person name="Nagasaki K."/>
            <person name="Hano T."/>
            <person name="Tomaru Y."/>
        </authorList>
    </citation>
    <scope>NUCLEOTIDE SEQUENCE [LARGE SCALE GENOMIC DNA]</scope>
    <source>
        <strain evidence="1 2">NIES-3715</strain>
    </source>
</reference>
<protein>
    <submittedName>
        <fullName evidence="1">Uncharacterized protein</fullName>
    </submittedName>
</protein>
<organism evidence="1 2">
    <name type="scientific">Chaetoceros tenuissimus</name>
    <dbReference type="NCBI Taxonomy" id="426638"/>
    <lineage>
        <taxon>Eukaryota</taxon>
        <taxon>Sar</taxon>
        <taxon>Stramenopiles</taxon>
        <taxon>Ochrophyta</taxon>
        <taxon>Bacillariophyta</taxon>
        <taxon>Coscinodiscophyceae</taxon>
        <taxon>Chaetocerotophycidae</taxon>
        <taxon>Chaetocerotales</taxon>
        <taxon>Chaetocerotaceae</taxon>
        <taxon>Chaetoceros</taxon>
    </lineage>
</organism>
<dbReference type="Proteomes" id="UP001054902">
    <property type="component" value="Unassembled WGS sequence"/>
</dbReference>
<gene>
    <name evidence="1" type="ORF">CTEN210_04579</name>
</gene>
<accession>A0AAD3CM18</accession>
<evidence type="ECO:0000313" key="1">
    <source>
        <dbReference type="EMBL" id="GFH48103.1"/>
    </source>
</evidence>
<proteinExistence type="predicted"/>